<name>F2G8J8_ALTMD</name>
<dbReference type="HOGENOM" id="CLU_137967_0_0_6"/>
<dbReference type="KEGG" id="amc:MADE_1008135"/>
<sequence length="137" mass="15584">MVLKIKRPIKEEPNVQHMLERMPKDVANSFTDDQLFHLNTALAGRRWGSHKVDVRGTIGLLRSRYYFVLLAGRDKRDLSRTESRIGKLVMAAVVALFLCVSLLVGLVLLYILKSWLGINLFEGFSLGLWDWLNGKAS</sequence>
<evidence type="ECO:0000256" key="1">
    <source>
        <dbReference type="SAM" id="Phobius"/>
    </source>
</evidence>
<dbReference type="AlphaFoldDB" id="F2G8J8"/>
<reference evidence="2 3" key="2">
    <citation type="journal article" date="2015" name="Antonie Van Leeuwenhoek">
        <title>Ecophysiological diversity of a novel member of the genus Alteromonas, and description of Alteromonas mediterranea sp. nov.</title>
        <authorList>
            <person name="Ivanova E.P."/>
            <person name="Lopez-Perez M."/>
            <person name="Zabalos M."/>
            <person name="Nguyen S.H."/>
            <person name="Webb H.K."/>
            <person name="Ryan J."/>
            <person name="Lagutin K."/>
            <person name="Vyssotski M."/>
            <person name="Crawford R.J."/>
            <person name="Rodriguez-Valera F."/>
        </authorList>
    </citation>
    <scope>NUCLEOTIDE SEQUENCE [LARGE SCALE GENOMIC DNA]</scope>
    <source>
        <strain evidence="3">DSM 17117 / CIP 110805 / LMG 28347 / Deep ecotype</strain>
    </source>
</reference>
<keyword evidence="1" id="KW-0472">Membrane</keyword>
<dbReference type="EMBL" id="CP001103">
    <property type="protein sequence ID" value="AEA97767.1"/>
    <property type="molecule type" value="Genomic_DNA"/>
</dbReference>
<organism evidence="2 3">
    <name type="scientific">Alteromonas mediterranea (strain DSM 17117 / CIP 110805 / LMG 28347 / Deep ecotype)</name>
    <dbReference type="NCBI Taxonomy" id="1774373"/>
    <lineage>
        <taxon>Bacteria</taxon>
        <taxon>Pseudomonadati</taxon>
        <taxon>Pseudomonadota</taxon>
        <taxon>Gammaproteobacteria</taxon>
        <taxon>Alteromonadales</taxon>
        <taxon>Alteromonadaceae</taxon>
        <taxon>Alteromonas/Salinimonas group</taxon>
        <taxon>Alteromonas</taxon>
    </lineage>
</organism>
<evidence type="ECO:0000313" key="2">
    <source>
        <dbReference type="EMBL" id="AEA97767.1"/>
    </source>
</evidence>
<proteinExistence type="predicted"/>
<dbReference type="Proteomes" id="UP000001870">
    <property type="component" value="Chromosome"/>
</dbReference>
<keyword evidence="3" id="KW-1185">Reference proteome</keyword>
<reference evidence="2 3" key="1">
    <citation type="journal article" date="2008" name="ISME J.">
        <title>Comparative genomics of two ecotypes of the marine planktonic copiotroph Alteromonas macleodii suggests alternative lifestyles associated with different kinds of particulate organic matter.</title>
        <authorList>
            <person name="Ivars-Martinez E."/>
            <person name="Martin-Cuadrado A.B."/>
            <person name="D'Auria G."/>
            <person name="Mira A."/>
            <person name="Ferriera S."/>
            <person name="Johnson J."/>
            <person name="Friedman R."/>
            <person name="Rodriguez-Valera F."/>
        </authorList>
    </citation>
    <scope>NUCLEOTIDE SEQUENCE [LARGE SCALE GENOMIC DNA]</scope>
    <source>
        <strain evidence="3">DSM 17117 / CIP 110805 / LMG 28347 / Deep ecotype</strain>
    </source>
</reference>
<keyword evidence="1" id="KW-1133">Transmembrane helix</keyword>
<protein>
    <submittedName>
        <fullName evidence="2">EpsP</fullName>
    </submittedName>
</protein>
<dbReference type="RefSeq" id="WP_012518100.1">
    <property type="nucleotide sequence ID" value="NC_011138.3"/>
</dbReference>
<keyword evidence="1" id="KW-0812">Transmembrane</keyword>
<feature type="transmembrane region" description="Helical" evidence="1">
    <location>
        <begin position="88"/>
        <end position="112"/>
    </location>
</feature>
<gene>
    <name evidence="2" type="ordered locus">MADE_1008135</name>
</gene>
<accession>F2G8J8</accession>
<evidence type="ECO:0000313" key="3">
    <source>
        <dbReference type="Proteomes" id="UP000001870"/>
    </source>
</evidence>